<sequence>MKKKKKKWRDIYRDLNNAAGLDLRAKNRPSALHGRKDYWYAKDDNSDPIAYVKRWDNDVVIPGGNSQDTAARKELRALDLMFETALSTTFKHRADFDSFEKQFLYVTRDWTAWQRKLEILLLPLLEKECQVIALQEAFWRGSESMDSQRQAELLLQVVNSKHFLTYSIAAKPSAELVLLWHDESAHVIILQENDDIVYTHTLKKTKLKIPRTKSLENDLIARDPFEDPSLAMLEAAEKRKAAKAIDTTRRRTLIVDLGHYCVAAIHAREHKNCAQMLAYYFADIAKLIGKKKATIFLSDTNLEASHDISTFSNILQNNGLNEFLPLIDTTFKQRTVFQAQTQKAYVPPPPRPFVDASNSFDGVFSADREAQSSASTSSIADDIAIAANPTPQHLIVAPKDRIICTTDSCLLVSRSLIPTQNTANSPSSTSRLPTPDWPSDHLAYLANLLIILQDNLPHLSPAE</sequence>
<reference evidence="1" key="1">
    <citation type="submission" date="2021-01" db="EMBL/GenBank/DDBJ databases">
        <authorList>
            <person name="Corre E."/>
            <person name="Pelletier E."/>
            <person name="Niang G."/>
            <person name="Scheremetjew M."/>
            <person name="Finn R."/>
            <person name="Kale V."/>
            <person name="Holt S."/>
            <person name="Cochrane G."/>
            <person name="Meng A."/>
            <person name="Brown T."/>
            <person name="Cohen L."/>
        </authorList>
    </citation>
    <scope>NUCLEOTIDE SEQUENCE</scope>
    <source>
        <strain evidence="1">CCMP1510</strain>
    </source>
</reference>
<organism evidence="1">
    <name type="scientific">Aureoumbra lagunensis</name>
    <dbReference type="NCBI Taxonomy" id="44058"/>
    <lineage>
        <taxon>Eukaryota</taxon>
        <taxon>Sar</taxon>
        <taxon>Stramenopiles</taxon>
        <taxon>Ochrophyta</taxon>
        <taxon>Pelagophyceae</taxon>
        <taxon>Pelagomonadales</taxon>
        <taxon>Aureoumbra</taxon>
    </lineage>
</organism>
<evidence type="ECO:0000313" key="1">
    <source>
        <dbReference type="EMBL" id="CAE0366852.1"/>
    </source>
</evidence>
<accession>A0A7S3JXP3</accession>
<dbReference type="AlphaFoldDB" id="A0A7S3JXP3"/>
<dbReference type="EMBL" id="HBIJ01011114">
    <property type="protein sequence ID" value="CAE0366852.1"/>
    <property type="molecule type" value="Transcribed_RNA"/>
</dbReference>
<proteinExistence type="predicted"/>
<protein>
    <submittedName>
        <fullName evidence="1">Uncharacterized protein</fullName>
    </submittedName>
</protein>
<name>A0A7S3JXP3_9STRA</name>
<gene>
    <name evidence="1" type="ORF">ALAG00032_LOCUS7600</name>
</gene>